<dbReference type="Proteomes" id="UP001596548">
    <property type="component" value="Unassembled WGS sequence"/>
</dbReference>
<dbReference type="InterPro" id="IPR022536">
    <property type="entry name" value="EspC"/>
</dbReference>
<reference evidence="2" key="1">
    <citation type="journal article" date="2019" name="Int. J. Syst. Evol. Microbiol.">
        <title>The Global Catalogue of Microorganisms (GCM) 10K type strain sequencing project: providing services to taxonomists for standard genome sequencing and annotation.</title>
        <authorList>
            <consortium name="The Broad Institute Genomics Platform"/>
            <consortium name="The Broad Institute Genome Sequencing Center for Infectious Disease"/>
            <person name="Wu L."/>
            <person name="Ma J."/>
        </authorList>
    </citation>
    <scope>NUCLEOTIDE SEQUENCE [LARGE SCALE GENOMIC DNA]</scope>
    <source>
        <strain evidence="2">XZYJT-10</strain>
    </source>
</reference>
<comment type="caution">
    <text evidence="1">The sequence shown here is derived from an EMBL/GenBank/DDBJ whole genome shotgun (WGS) entry which is preliminary data.</text>
</comment>
<evidence type="ECO:0000313" key="1">
    <source>
        <dbReference type="EMBL" id="MFC7272920.1"/>
    </source>
</evidence>
<protein>
    <submittedName>
        <fullName evidence="1">Type VII secretion target</fullName>
    </submittedName>
</protein>
<dbReference type="RefSeq" id="WP_378964362.1">
    <property type="nucleotide sequence ID" value="NZ_JBHTBJ010000001.1"/>
</dbReference>
<accession>A0ABW2HIH3</accession>
<gene>
    <name evidence="1" type="ORF">ACFQS1_02910</name>
</gene>
<dbReference type="Pfam" id="PF10824">
    <property type="entry name" value="T7SS_ESX_EspC"/>
    <property type="match status" value="1"/>
</dbReference>
<evidence type="ECO:0000313" key="2">
    <source>
        <dbReference type="Proteomes" id="UP001596548"/>
    </source>
</evidence>
<name>A0ABW2HIH3_9ACTN</name>
<keyword evidence="2" id="KW-1185">Reference proteome</keyword>
<proteinExistence type="predicted"/>
<organism evidence="1 2">
    <name type="scientific">Paractinoplanes rhizophilus</name>
    <dbReference type="NCBI Taxonomy" id="1416877"/>
    <lineage>
        <taxon>Bacteria</taxon>
        <taxon>Bacillati</taxon>
        <taxon>Actinomycetota</taxon>
        <taxon>Actinomycetes</taxon>
        <taxon>Micromonosporales</taxon>
        <taxon>Micromonosporaceae</taxon>
        <taxon>Paractinoplanes</taxon>
    </lineage>
</organism>
<sequence>MSDSFQVDSAELHRHASHVRAVRDQLGAIKDASRAIARDDAAYGVLCGWISAVLERRHGSQDDLYAYVAENLQLMADALVETGKDYDAADNAAQDRVRAAGGIG</sequence>
<dbReference type="EMBL" id="JBHTBJ010000001">
    <property type="protein sequence ID" value="MFC7272920.1"/>
    <property type="molecule type" value="Genomic_DNA"/>
</dbReference>